<dbReference type="SMART" id="SM00228">
    <property type="entry name" value="PDZ"/>
    <property type="match status" value="1"/>
</dbReference>
<dbReference type="SUPFAM" id="SSF50156">
    <property type="entry name" value="PDZ domain-like"/>
    <property type="match status" value="1"/>
</dbReference>
<keyword evidence="14" id="KW-1185">Reference proteome</keyword>
<evidence type="ECO:0000313" key="13">
    <source>
        <dbReference type="EMBL" id="RVU54179.1"/>
    </source>
</evidence>
<keyword evidence="5 11" id="KW-0812">Transmembrane</keyword>
<dbReference type="CDD" id="cd06163">
    <property type="entry name" value="S2P-M50_PDZ_RseP-like"/>
    <property type="match status" value="1"/>
</dbReference>
<dbReference type="EMBL" id="RLIH01000014">
    <property type="protein sequence ID" value="RVU54179.1"/>
    <property type="molecule type" value="Genomic_DNA"/>
</dbReference>
<evidence type="ECO:0000256" key="1">
    <source>
        <dbReference type="ARBA" id="ARBA00001947"/>
    </source>
</evidence>
<dbReference type="InterPro" id="IPR001478">
    <property type="entry name" value="PDZ"/>
</dbReference>
<evidence type="ECO:0000256" key="9">
    <source>
        <dbReference type="ARBA" id="ARBA00023049"/>
    </source>
</evidence>
<organism evidence="13 14">
    <name type="scientific">Anaerosphaera multitolerans</name>
    <dbReference type="NCBI Taxonomy" id="2487351"/>
    <lineage>
        <taxon>Bacteria</taxon>
        <taxon>Bacillati</taxon>
        <taxon>Bacillota</taxon>
        <taxon>Tissierellia</taxon>
        <taxon>Tissierellales</taxon>
        <taxon>Peptoniphilaceae</taxon>
        <taxon>Anaerosphaera</taxon>
    </lineage>
</organism>
<evidence type="ECO:0000256" key="8">
    <source>
        <dbReference type="ARBA" id="ARBA00022989"/>
    </source>
</evidence>
<evidence type="ECO:0000256" key="6">
    <source>
        <dbReference type="ARBA" id="ARBA00022801"/>
    </source>
</evidence>
<proteinExistence type="inferred from homology"/>
<dbReference type="NCBIfam" id="TIGR00054">
    <property type="entry name" value="RIP metalloprotease RseP"/>
    <property type="match status" value="1"/>
</dbReference>
<protein>
    <recommendedName>
        <fullName evidence="11">Zinc metalloprotease</fullName>
        <ecNumber evidence="11">3.4.24.-</ecNumber>
    </recommendedName>
</protein>
<evidence type="ECO:0000256" key="2">
    <source>
        <dbReference type="ARBA" id="ARBA00004141"/>
    </source>
</evidence>
<dbReference type="PANTHER" id="PTHR42837:SF2">
    <property type="entry name" value="MEMBRANE METALLOPROTEASE ARASP2, CHLOROPLASTIC-RELATED"/>
    <property type="match status" value="1"/>
</dbReference>
<dbReference type="Pfam" id="PF02163">
    <property type="entry name" value="Peptidase_M50"/>
    <property type="match status" value="1"/>
</dbReference>
<dbReference type="InterPro" id="IPR004387">
    <property type="entry name" value="Pept_M50_Zn"/>
</dbReference>
<feature type="transmembrane region" description="Helical" evidence="11">
    <location>
        <begin position="307"/>
        <end position="328"/>
    </location>
</feature>
<keyword evidence="7 11" id="KW-0862">Zinc</keyword>
<keyword evidence="6 11" id="KW-0378">Hydrolase</keyword>
<keyword evidence="9 11" id="KW-0482">Metalloprotease</keyword>
<dbReference type="PANTHER" id="PTHR42837">
    <property type="entry name" value="REGULATOR OF SIGMA-E PROTEASE RSEP"/>
    <property type="match status" value="1"/>
</dbReference>
<keyword evidence="8 11" id="KW-1133">Transmembrane helix</keyword>
<sequence>MFTLIGSIIVFLIVILIHEFGHFFVAKLVGIKVDEFSIGMGPEIFHRKKGETQYSLRLLPIGGYVAMEGEEAYSDDPRSFNNVSVFKRMAVVVAGVFMNFLLAIIAFFVIALLVGSPTNKIDNVLENSPAQYSDLRAGDEIIVINGNKINSWSDISENISLSQGDDIEIEIIRGKENLKKTISLMEKDGNRVIGIEPAYEKSILLSMKYSLEHTISLIKDIFTTFKMLFQGKLNVGMFAGPIGVIQIIGQETSKGILYLINILGFISVNLGIINLLPIPALDGGKLVFLLIEKVRGKKVDEELEGKLSYISFSLLLALVLYVTLFGDLKRIFGW</sequence>
<dbReference type="GO" id="GO:0016020">
    <property type="term" value="C:membrane"/>
    <property type="evidence" value="ECO:0007669"/>
    <property type="project" value="UniProtKB-SubCell"/>
</dbReference>
<dbReference type="GO" id="GO:0046872">
    <property type="term" value="F:metal ion binding"/>
    <property type="evidence" value="ECO:0007669"/>
    <property type="project" value="UniProtKB-KW"/>
</dbReference>
<dbReference type="GO" id="GO:0004222">
    <property type="term" value="F:metalloendopeptidase activity"/>
    <property type="evidence" value="ECO:0007669"/>
    <property type="project" value="InterPro"/>
</dbReference>
<accession>A0A437S593</accession>
<keyword evidence="4 13" id="KW-0645">Protease</keyword>
<dbReference type="PROSITE" id="PS50106">
    <property type="entry name" value="PDZ"/>
    <property type="match status" value="1"/>
</dbReference>
<comment type="cofactor">
    <cofactor evidence="1 11">
        <name>Zn(2+)</name>
        <dbReference type="ChEBI" id="CHEBI:29105"/>
    </cofactor>
</comment>
<reference evidence="13 14" key="1">
    <citation type="submission" date="2018-11" db="EMBL/GenBank/DDBJ databases">
        <title>Genome sequencing and assembly of Anaerosphaera sp. nov., GS7-6-2.</title>
        <authorList>
            <person name="Rettenmaier R."/>
            <person name="Liebl W."/>
            <person name="Zverlov V."/>
        </authorList>
    </citation>
    <scope>NUCLEOTIDE SEQUENCE [LARGE SCALE GENOMIC DNA]</scope>
    <source>
        <strain evidence="13 14">GS7-6-2</strain>
    </source>
</reference>
<comment type="caution">
    <text evidence="13">The sequence shown here is derived from an EMBL/GenBank/DDBJ whole genome shotgun (WGS) entry which is preliminary data.</text>
</comment>
<name>A0A437S593_9FIRM</name>
<feature type="domain" description="PDZ" evidence="12">
    <location>
        <begin position="121"/>
        <end position="151"/>
    </location>
</feature>
<evidence type="ECO:0000259" key="12">
    <source>
        <dbReference type="PROSITE" id="PS50106"/>
    </source>
</evidence>
<evidence type="ECO:0000313" key="14">
    <source>
        <dbReference type="Proteomes" id="UP000288812"/>
    </source>
</evidence>
<dbReference type="InterPro" id="IPR036034">
    <property type="entry name" value="PDZ_sf"/>
</dbReference>
<dbReference type="EC" id="3.4.24.-" evidence="11"/>
<comment type="similarity">
    <text evidence="3 11">Belongs to the peptidase M50B family.</text>
</comment>
<dbReference type="Proteomes" id="UP000288812">
    <property type="component" value="Unassembled WGS sequence"/>
</dbReference>
<comment type="subcellular location">
    <subcellularLocation>
        <location evidence="2">Membrane</location>
        <topology evidence="2">Multi-pass membrane protein</topology>
    </subcellularLocation>
</comment>
<dbReference type="AlphaFoldDB" id="A0A437S593"/>
<evidence type="ECO:0000256" key="11">
    <source>
        <dbReference type="RuleBase" id="RU362031"/>
    </source>
</evidence>
<dbReference type="Gene3D" id="2.30.42.10">
    <property type="match status" value="1"/>
</dbReference>
<dbReference type="InterPro" id="IPR008915">
    <property type="entry name" value="Peptidase_M50"/>
</dbReference>
<evidence type="ECO:0000256" key="4">
    <source>
        <dbReference type="ARBA" id="ARBA00022670"/>
    </source>
</evidence>
<keyword evidence="10 11" id="KW-0472">Membrane</keyword>
<feature type="transmembrane region" description="Helical" evidence="11">
    <location>
        <begin position="256"/>
        <end position="276"/>
    </location>
</feature>
<dbReference type="GO" id="GO:0006508">
    <property type="term" value="P:proteolysis"/>
    <property type="evidence" value="ECO:0007669"/>
    <property type="project" value="UniProtKB-KW"/>
</dbReference>
<evidence type="ECO:0000256" key="10">
    <source>
        <dbReference type="ARBA" id="ARBA00023136"/>
    </source>
</evidence>
<feature type="transmembrane region" description="Helical" evidence="11">
    <location>
        <begin position="89"/>
        <end position="114"/>
    </location>
</feature>
<gene>
    <name evidence="13" type="primary">rseP</name>
    <name evidence="13" type="ORF">EF514_08885</name>
</gene>
<feature type="transmembrane region" description="Helical" evidence="11">
    <location>
        <begin position="7"/>
        <end position="25"/>
    </location>
</feature>
<dbReference type="OrthoDB" id="9782003at2"/>
<evidence type="ECO:0000256" key="5">
    <source>
        <dbReference type="ARBA" id="ARBA00022692"/>
    </source>
</evidence>
<evidence type="ECO:0000256" key="3">
    <source>
        <dbReference type="ARBA" id="ARBA00007931"/>
    </source>
</evidence>
<dbReference type="RefSeq" id="WP_127725084.1">
    <property type="nucleotide sequence ID" value="NZ_RLIH01000014.1"/>
</dbReference>
<evidence type="ECO:0000256" key="7">
    <source>
        <dbReference type="ARBA" id="ARBA00022833"/>
    </source>
</evidence>
<keyword evidence="11" id="KW-0479">Metal-binding</keyword>